<sequence length="254" mass="26702">MSDLSADFSLALTATIAVTFLLAGIVKGVTGMGLPTLAMGLLGTIMPPVAAASLLIVPSFVTNIWQLFAGPSFASILKRLWLMMIGIVAGTLAGSWLLASDNVKWTTAGLGAALIIYAAYTLLARQLTVPVSAERWASPIVGFLTGLVTGGTGVFVVPAVPYIQALALSRDDLIQALGLSFTVSTIALAAGLASHGAFQVEHIAMSSLAVLPALLGMWLGQLLRQRISPATFRRWFLIFLILLGLELLLRPFLA</sequence>
<evidence type="ECO:0000256" key="8">
    <source>
        <dbReference type="RuleBase" id="RU363041"/>
    </source>
</evidence>
<evidence type="ECO:0000313" key="10">
    <source>
        <dbReference type="Proteomes" id="UP000558284"/>
    </source>
</evidence>
<comment type="caution">
    <text evidence="9">The sequence shown here is derived from an EMBL/GenBank/DDBJ whole genome shotgun (WGS) entry which is preliminary data.</text>
</comment>
<protein>
    <recommendedName>
        <fullName evidence="8">Probable membrane transporter protein</fullName>
    </recommendedName>
</protein>
<dbReference type="InterPro" id="IPR002781">
    <property type="entry name" value="TM_pro_TauE-like"/>
</dbReference>
<keyword evidence="4 8" id="KW-1003">Cell membrane</keyword>
<evidence type="ECO:0000256" key="3">
    <source>
        <dbReference type="ARBA" id="ARBA00022448"/>
    </source>
</evidence>
<dbReference type="EMBL" id="JACDTY010000004">
    <property type="protein sequence ID" value="MBA1140793.1"/>
    <property type="molecule type" value="Genomic_DNA"/>
</dbReference>
<dbReference type="RefSeq" id="WP_181057450.1">
    <property type="nucleotide sequence ID" value="NZ_JACDTY010000004.1"/>
</dbReference>
<accession>A0A838B3X9</accession>
<keyword evidence="10" id="KW-1185">Reference proteome</keyword>
<feature type="transmembrane region" description="Helical" evidence="8">
    <location>
        <begin position="136"/>
        <end position="161"/>
    </location>
</feature>
<comment type="similarity">
    <text evidence="2 8">Belongs to the 4-toluene sulfonate uptake permease (TSUP) (TC 2.A.102) family.</text>
</comment>
<dbReference type="PANTHER" id="PTHR30269:SF32">
    <property type="entry name" value="MEMBRANE TRANSPORTER PROTEIN-RELATED"/>
    <property type="match status" value="1"/>
</dbReference>
<dbReference type="InterPro" id="IPR052017">
    <property type="entry name" value="TSUP"/>
</dbReference>
<keyword evidence="5 8" id="KW-0812">Transmembrane</keyword>
<evidence type="ECO:0000256" key="5">
    <source>
        <dbReference type="ARBA" id="ARBA00022692"/>
    </source>
</evidence>
<feature type="transmembrane region" description="Helical" evidence="8">
    <location>
        <begin position="6"/>
        <end position="26"/>
    </location>
</feature>
<evidence type="ECO:0000256" key="7">
    <source>
        <dbReference type="ARBA" id="ARBA00023136"/>
    </source>
</evidence>
<comment type="subcellular location">
    <subcellularLocation>
        <location evidence="1 8">Cell membrane</location>
        <topology evidence="1 8">Multi-pass membrane protein</topology>
    </subcellularLocation>
</comment>
<evidence type="ECO:0000256" key="2">
    <source>
        <dbReference type="ARBA" id="ARBA00009142"/>
    </source>
</evidence>
<evidence type="ECO:0000256" key="4">
    <source>
        <dbReference type="ARBA" id="ARBA00022475"/>
    </source>
</evidence>
<dbReference type="Pfam" id="PF01925">
    <property type="entry name" value="TauE"/>
    <property type="match status" value="1"/>
</dbReference>
<feature type="transmembrane region" description="Helical" evidence="8">
    <location>
        <begin position="80"/>
        <end position="98"/>
    </location>
</feature>
<feature type="transmembrane region" description="Helical" evidence="8">
    <location>
        <begin position="38"/>
        <end position="60"/>
    </location>
</feature>
<evidence type="ECO:0000313" key="9">
    <source>
        <dbReference type="EMBL" id="MBA1140793.1"/>
    </source>
</evidence>
<dbReference type="Proteomes" id="UP000558284">
    <property type="component" value="Unassembled WGS sequence"/>
</dbReference>
<dbReference type="PANTHER" id="PTHR30269">
    <property type="entry name" value="TRANSMEMBRANE PROTEIN YFCA"/>
    <property type="match status" value="1"/>
</dbReference>
<evidence type="ECO:0000256" key="1">
    <source>
        <dbReference type="ARBA" id="ARBA00004651"/>
    </source>
</evidence>
<reference evidence="9 10" key="1">
    <citation type="submission" date="2020-07" db="EMBL/GenBank/DDBJ databases">
        <title>Definition of the novel symbiovar canariense within Mesorhizobium novociceri, a new species of genus Mesorhizobium nodulating Cicer canariense in the Caldera de Taburiente National Park (La Palma, Canary Islands).</title>
        <authorList>
            <person name="Leon-Barrios M."/>
            <person name="Perez-Yepez J."/>
            <person name="Flores-Felix J.D."/>
            <person name="Ramirez-Baena M.H."/>
            <person name="Pulido-Suarez L."/>
            <person name="Igual J.M."/>
            <person name="Velazquez E."/>
            <person name="Peix A."/>
        </authorList>
    </citation>
    <scope>NUCLEOTIDE SEQUENCE [LARGE SCALE GENOMIC DNA]</scope>
    <source>
        <strain evidence="9 10">CCANP35</strain>
    </source>
</reference>
<evidence type="ECO:0000256" key="6">
    <source>
        <dbReference type="ARBA" id="ARBA00022989"/>
    </source>
</evidence>
<keyword evidence="3" id="KW-0813">Transport</keyword>
<organism evidence="9 10">
    <name type="scientific">Mesorhizobium neociceri</name>
    <dbReference type="NCBI Taxonomy" id="1307853"/>
    <lineage>
        <taxon>Bacteria</taxon>
        <taxon>Pseudomonadati</taxon>
        <taxon>Pseudomonadota</taxon>
        <taxon>Alphaproteobacteria</taxon>
        <taxon>Hyphomicrobiales</taxon>
        <taxon>Phyllobacteriaceae</taxon>
        <taxon>Mesorhizobium</taxon>
    </lineage>
</organism>
<feature type="transmembrane region" description="Helical" evidence="8">
    <location>
        <begin position="235"/>
        <end position="253"/>
    </location>
</feature>
<gene>
    <name evidence="9" type="ORF">H0241_11070</name>
</gene>
<keyword evidence="7 8" id="KW-0472">Membrane</keyword>
<feature type="transmembrane region" description="Helical" evidence="8">
    <location>
        <begin position="105"/>
        <end position="124"/>
    </location>
</feature>
<proteinExistence type="inferred from homology"/>
<feature type="transmembrane region" description="Helical" evidence="8">
    <location>
        <begin position="203"/>
        <end position="223"/>
    </location>
</feature>
<dbReference type="AlphaFoldDB" id="A0A838B3X9"/>
<name>A0A838B3X9_9HYPH</name>
<dbReference type="GO" id="GO:0005886">
    <property type="term" value="C:plasma membrane"/>
    <property type="evidence" value="ECO:0007669"/>
    <property type="project" value="UniProtKB-SubCell"/>
</dbReference>
<keyword evidence="6 8" id="KW-1133">Transmembrane helix</keyword>
<feature type="transmembrane region" description="Helical" evidence="8">
    <location>
        <begin position="173"/>
        <end position="197"/>
    </location>
</feature>